<dbReference type="Proteomes" id="UP000094769">
    <property type="component" value="Unassembled WGS sequence"/>
</dbReference>
<proteinExistence type="predicted"/>
<keyword evidence="2" id="KW-1185">Reference proteome</keyword>
<dbReference type="AlphaFoldDB" id="A0A7Z0VMN8"/>
<name>A0A7Z0VMN8_9GAMM</name>
<sequence length="245" mass="28171">MIRLRYRTGWLLGITALICCLPLNAETEELLKPFSATFSVKRNVIPLGELMLEFSLNEKGEYHYTAHTLPGMLAGWFSADEIIEESHGRLTRNTIQPISYTYKDMGNENERTELVFDWQAGKVRTTSGGVTWSQPITSGTQDRLSQQLLVRLHLAEGKEDISYQVADGGKIKRYRFLVEGEEDIETPFGQINCLRVRRSKESRKPDYTIWFAPTLGYLPVQIERKRSGRLYRMVVETIDQKESTD</sequence>
<dbReference type="EMBL" id="MARB01000006">
    <property type="protein sequence ID" value="ODJ88409.1"/>
    <property type="molecule type" value="Genomic_DNA"/>
</dbReference>
<protein>
    <recommendedName>
        <fullName evidence="3">DUF3108 domain-containing protein</fullName>
    </recommendedName>
</protein>
<evidence type="ECO:0008006" key="3">
    <source>
        <dbReference type="Google" id="ProtNLM"/>
    </source>
</evidence>
<dbReference type="InterPro" id="IPR021457">
    <property type="entry name" value="DUF3108"/>
</dbReference>
<dbReference type="RefSeq" id="WP_083220595.1">
    <property type="nucleotide sequence ID" value="NZ_MARB01000006.1"/>
</dbReference>
<accession>A0A7Z0VMN8</accession>
<evidence type="ECO:0000313" key="2">
    <source>
        <dbReference type="Proteomes" id="UP000094769"/>
    </source>
</evidence>
<dbReference type="OrthoDB" id="6007799at2"/>
<comment type="caution">
    <text evidence="1">The sequence shown here is derived from an EMBL/GenBank/DDBJ whole genome shotgun (WGS) entry which is preliminary data.</text>
</comment>
<gene>
    <name evidence="1" type="ORF">CODIS_14160</name>
</gene>
<reference evidence="1 2" key="1">
    <citation type="submission" date="2016-06" db="EMBL/GenBank/DDBJ databases">
        <title>Genome sequence of endosymbiont of Candidatus Endolucinida thiodiazotropha.</title>
        <authorList>
            <person name="Poehlein A."/>
            <person name="Koenig S."/>
            <person name="Heiden S.E."/>
            <person name="Thuermer A."/>
            <person name="Voget S."/>
            <person name="Daniel R."/>
            <person name="Markert S."/>
            <person name="Gros O."/>
            <person name="Schweder T."/>
        </authorList>
    </citation>
    <scope>NUCLEOTIDE SEQUENCE [LARGE SCALE GENOMIC DNA]</scope>
    <source>
        <strain evidence="1 2">COS</strain>
    </source>
</reference>
<evidence type="ECO:0000313" key="1">
    <source>
        <dbReference type="EMBL" id="ODJ88409.1"/>
    </source>
</evidence>
<dbReference type="Pfam" id="PF11306">
    <property type="entry name" value="DUF3108"/>
    <property type="match status" value="1"/>
</dbReference>
<organism evidence="1 2">
    <name type="scientific">Candidatus Thiodiazotropha endolucinida</name>
    <dbReference type="NCBI Taxonomy" id="1655433"/>
    <lineage>
        <taxon>Bacteria</taxon>
        <taxon>Pseudomonadati</taxon>
        <taxon>Pseudomonadota</taxon>
        <taxon>Gammaproteobacteria</taxon>
        <taxon>Chromatiales</taxon>
        <taxon>Sedimenticolaceae</taxon>
        <taxon>Candidatus Thiodiazotropha</taxon>
    </lineage>
</organism>